<feature type="transmembrane region" description="Helical" evidence="13">
    <location>
        <begin position="1571"/>
        <end position="1594"/>
    </location>
</feature>
<dbReference type="Proteomes" id="UP000095280">
    <property type="component" value="Unplaced"/>
</dbReference>
<name>A0A1I8I0U5_9PLAT</name>
<dbReference type="Gene3D" id="1.25.40.20">
    <property type="entry name" value="Ankyrin repeat-containing domain"/>
    <property type="match status" value="1"/>
</dbReference>
<evidence type="ECO:0000256" key="6">
    <source>
        <dbReference type="ARBA" id="ARBA00023053"/>
    </source>
</evidence>
<dbReference type="SUPFAM" id="SSF48403">
    <property type="entry name" value="Ankyrin repeat"/>
    <property type="match status" value="1"/>
</dbReference>
<evidence type="ECO:0000256" key="12">
    <source>
        <dbReference type="SAM" id="MobiDB-lite"/>
    </source>
</evidence>
<evidence type="ECO:0000256" key="13">
    <source>
        <dbReference type="SAM" id="Phobius"/>
    </source>
</evidence>
<feature type="transmembrane region" description="Helical" evidence="13">
    <location>
        <begin position="835"/>
        <end position="854"/>
    </location>
</feature>
<evidence type="ECO:0000256" key="3">
    <source>
        <dbReference type="ARBA" id="ARBA00022461"/>
    </source>
</evidence>
<keyword evidence="7 11" id="KW-0406">Ion transport</keyword>
<dbReference type="Pfam" id="PF00858">
    <property type="entry name" value="ASC"/>
    <property type="match status" value="1"/>
</dbReference>
<comment type="similarity">
    <text evidence="11">Belongs to the amiloride-sensitive sodium channel (TC 1.A.6) family.</text>
</comment>
<keyword evidence="3 11" id="KW-0894">Sodium channel</keyword>
<keyword evidence="4 11" id="KW-0812">Transmembrane</keyword>
<evidence type="ECO:0000256" key="2">
    <source>
        <dbReference type="ARBA" id="ARBA00022448"/>
    </source>
</evidence>
<dbReference type="InterPro" id="IPR001873">
    <property type="entry name" value="ENaC"/>
</dbReference>
<keyword evidence="8 13" id="KW-0472">Membrane</keyword>
<reference evidence="15" key="1">
    <citation type="submission" date="2016-11" db="UniProtKB">
        <authorList>
            <consortium name="WormBaseParasite"/>
        </authorList>
    </citation>
    <scope>IDENTIFICATION</scope>
</reference>
<feature type="transmembrane region" description="Helical" evidence="13">
    <location>
        <begin position="1059"/>
        <end position="1080"/>
    </location>
</feature>
<evidence type="ECO:0000256" key="1">
    <source>
        <dbReference type="ARBA" id="ARBA00004141"/>
    </source>
</evidence>
<keyword evidence="14" id="KW-1185">Reference proteome</keyword>
<sequence>MNLVEPNIPEDLHLGECQSKMWTAVESDDLPTVRKLINQWCRVDLTKKFVNAVVDNRPEDVRRLFEKYSGSEIDVNFPNMGELPLLFHAIRWDLQPDLIRVLMSRAAKISNRNGQSLLDRVQYRGSWLLHWAVLADLPMDRLLLLVDFATPGVLCARNQHKRDRFDPNDGKIILNYILRGFDLAWDIVRHTYRFVCAVELGDSEAVQTLTAFEYQPLDYKCCVANCRNLADGQPPLHKAVLNRDGAIVRHLCEVLLHGMGIRLDSIRDNLGRTALCYAFACTATELLTTPDAEQPQCTADSISNLLLDHGCSEFATDWSDRTAQSFRDAARSSPDSMSALLQFHRAGDYRQSTLAEPGAVWIAVVASKRGNEGPRGRFAACCCGRNLQRRRRQDCRSGGGDCGAEGGNAGLSRGGGAGINLSAVNLHRHVGDDSCDCDFCDSSSGRSQARVQLGSPREILLGLSHIPYGCVRFGPTINSLDIVRLAAEGLGAQPDGLPLCILRPLHRGQILQHRQSLGVPGSRIGSFASFIKIVAFLPQLGQRGALLLRSHNPSLLAELVRQFGLAQLPVLHREQAQLLGLHGELRHLARSHGFQAGLPEADLEAAAAVQGDWTLRMKPGIVKHSACGGNSNHEIECEMTLLRLSSSCCDLVRPRCDLARSCCNLCDLARSCCDLVRLSSRSVRLSSPRCDLARSCCDLARPRCDLARSCCDLARPRCDLARSCCDLMRLSSRSVRLSSPSVRLSSVLLRLSSPSVRLSSVLLRLSSPSVRLSSVLLRLTIWTLLRIGTKRADTYAYSHSCWVYGTMVLAPLVLAPLGLAPLAGAGAPGAGAPGAGAPGAGALVLAPLVLALAGAGAPGAGALVLAPLVLAPLVLAPLVLAPCLCEQKVRRVEGCPCCDITAADQLFPAVDAAMTSSASIAGRQVRYCMLRPPGHADLSAALKHRSGSGGGGGAHSRHRSDNGELQSVNNSIAGTAVPAGSPWVRMELSAGPASQRTSMTRAEQQDPLLIGEVASAPSVGAKHLSVMQIISMNFVRYCQTTSLRGVPKIVKTKEKFLKVVWASFVLAFFLGCLTCLALIINQYLAHDVIHQPKTMRNYSVEFPSFTVCNTRPLSQAGIAYIRSHGLMLPKEYSQHYIRAIRNTARNMNGLKTELFNLTVKDALSTIFDTKGYYENMPAGIDMNQFGHALEQTILLCESTILMNSFKRSKICDSIGHWTQTYDNKFLNCYTFTADANHTKSILTVRIMAFTNERNLTYCPDCSNFPATQVSGLRVQLHNAGNYPEVQEEGLNIKPGSLTEIRFDTKQWMMKEPPHGRCSETVPPTLQFNGTNFTYSYQACKNKLLHEQIHRQCGCLDSTIPLPDSLQHSKADYCGRIPDPQFSLVKNATVLSNSLTSETRHRLAKFYGVQTDSIQLPSFISDAEFKAFLSRVTCNMEVFIKADEVTIDKCFTPCTFYSYDTTISTTNWPTKAYLYEFVNDFAAIKSRIESRQVRRSSASYLEPIYQDLKRLYEPVYRMAQTNQTEANRMLREIDYVQNNFIEILINRGKSNFDIERIEEKAVISLTSLLSQIGGLLSIWVGLTFVCIVEVIELLYNIVVINFPTEQLPFATLE</sequence>
<keyword evidence="6" id="KW-0915">Sodium</keyword>
<keyword evidence="10 11" id="KW-0407">Ion channel</keyword>
<dbReference type="WBParaSite" id="maker-uti_cns_0009083-snap-gene-0.4-mRNA-1">
    <property type="protein sequence ID" value="maker-uti_cns_0009083-snap-gene-0.4-mRNA-1"/>
    <property type="gene ID" value="maker-uti_cns_0009083-snap-gene-0.4"/>
</dbReference>
<evidence type="ECO:0000313" key="14">
    <source>
        <dbReference type="Proteomes" id="UP000095280"/>
    </source>
</evidence>
<dbReference type="GO" id="GO:0005886">
    <property type="term" value="C:plasma membrane"/>
    <property type="evidence" value="ECO:0007669"/>
    <property type="project" value="TreeGrafter"/>
</dbReference>
<dbReference type="GO" id="GO:0015280">
    <property type="term" value="F:ligand-gated sodium channel activity"/>
    <property type="evidence" value="ECO:0007669"/>
    <property type="project" value="TreeGrafter"/>
</dbReference>
<dbReference type="InterPro" id="IPR036770">
    <property type="entry name" value="Ankyrin_rpt-contain_sf"/>
</dbReference>
<evidence type="ECO:0000256" key="5">
    <source>
        <dbReference type="ARBA" id="ARBA00022989"/>
    </source>
</evidence>
<proteinExistence type="inferred from homology"/>
<evidence type="ECO:0000256" key="11">
    <source>
        <dbReference type="RuleBase" id="RU000679"/>
    </source>
</evidence>
<keyword evidence="9 11" id="KW-0739">Sodium transport</keyword>
<evidence type="ECO:0000256" key="8">
    <source>
        <dbReference type="ARBA" id="ARBA00023136"/>
    </source>
</evidence>
<feature type="transmembrane region" description="Helical" evidence="13">
    <location>
        <begin position="802"/>
        <end position="823"/>
    </location>
</feature>
<evidence type="ECO:0000256" key="7">
    <source>
        <dbReference type="ARBA" id="ARBA00023065"/>
    </source>
</evidence>
<keyword evidence="2 11" id="KW-0813">Transport</keyword>
<evidence type="ECO:0000256" key="10">
    <source>
        <dbReference type="ARBA" id="ARBA00023303"/>
    </source>
</evidence>
<dbReference type="PANTHER" id="PTHR11690">
    <property type="entry name" value="AMILORIDE-SENSITIVE SODIUM CHANNEL-RELATED"/>
    <property type="match status" value="1"/>
</dbReference>
<accession>A0A1I8I0U5</accession>
<dbReference type="Gene3D" id="1.10.287.770">
    <property type="entry name" value="YojJ-like"/>
    <property type="match status" value="1"/>
</dbReference>
<evidence type="ECO:0000313" key="15">
    <source>
        <dbReference type="WBParaSite" id="maker-uti_cns_0009083-snap-gene-0.4-mRNA-1"/>
    </source>
</evidence>
<organism evidence="14 15">
    <name type="scientific">Macrostomum lignano</name>
    <dbReference type="NCBI Taxonomy" id="282301"/>
    <lineage>
        <taxon>Eukaryota</taxon>
        <taxon>Metazoa</taxon>
        <taxon>Spiralia</taxon>
        <taxon>Lophotrochozoa</taxon>
        <taxon>Platyhelminthes</taxon>
        <taxon>Rhabditophora</taxon>
        <taxon>Macrostomorpha</taxon>
        <taxon>Macrostomida</taxon>
        <taxon>Macrostomidae</taxon>
        <taxon>Macrostomum</taxon>
    </lineage>
</organism>
<feature type="region of interest" description="Disordered" evidence="12">
    <location>
        <begin position="943"/>
        <end position="965"/>
    </location>
</feature>
<dbReference type="Gene3D" id="2.60.470.10">
    <property type="entry name" value="Acid-sensing ion channels like domains"/>
    <property type="match status" value="1"/>
</dbReference>
<protein>
    <submittedName>
        <fullName evidence="15">ANK_REP_REGION domain-containing protein</fullName>
    </submittedName>
</protein>
<evidence type="ECO:0000256" key="4">
    <source>
        <dbReference type="ARBA" id="ARBA00022692"/>
    </source>
</evidence>
<keyword evidence="5 13" id="KW-1133">Transmembrane helix</keyword>
<feature type="transmembrane region" description="Helical" evidence="13">
    <location>
        <begin position="860"/>
        <end position="881"/>
    </location>
</feature>
<comment type="subcellular location">
    <subcellularLocation>
        <location evidence="1">Membrane</location>
        <topology evidence="1">Multi-pass membrane protein</topology>
    </subcellularLocation>
</comment>
<dbReference type="PANTHER" id="PTHR11690:SF248">
    <property type="entry name" value="PICKPOCKET 17, ISOFORM A"/>
    <property type="match status" value="1"/>
</dbReference>
<evidence type="ECO:0000256" key="9">
    <source>
        <dbReference type="ARBA" id="ARBA00023201"/>
    </source>
</evidence>
<dbReference type="PRINTS" id="PR01078">
    <property type="entry name" value="AMINACHANNEL"/>
</dbReference>